<feature type="domain" description="DC-UbP/UBTD2 N-terminal" evidence="1">
    <location>
        <begin position="3"/>
        <end position="67"/>
    </location>
</feature>
<evidence type="ECO:0000259" key="1">
    <source>
        <dbReference type="Pfam" id="PF16455"/>
    </source>
</evidence>
<organism evidence="2">
    <name type="scientific">Hyalella azteca</name>
    <name type="common">Amphipod</name>
    <dbReference type="NCBI Taxonomy" id="294128"/>
    <lineage>
        <taxon>Eukaryota</taxon>
        <taxon>Metazoa</taxon>
        <taxon>Ecdysozoa</taxon>
        <taxon>Arthropoda</taxon>
        <taxon>Crustacea</taxon>
        <taxon>Multicrustacea</taxon>
        <taxon>Malacostraca</taxon>
        <taxon>Eumalacostraca</taxon>
        <taxon>Peracarida</taxon>
        <taxon>Amphipoda</taxon>
        <taxon>Senticaudata</taxon>
        <taxon>Talitrida</taxon>
        <taxon>Talitroidea</taxon>
        <taxon>Hyalellidae</taxon>
        <taxon>Hyalella</taxon>
    </lineage>
</organism>
<dbReference type="InterPro" id="IPR032752">
    <property type="entry name" value="DC-UbP/UBTD2_N"/>
</dbReference>
<dbReference type="Pfam" id="PF16455">
    <property type="entry name" value="UBD"/>
    <property type="match status" value="1"/>
</dbReference>
<gene>
    <name evidence="2" type="ORF">HAZT_HAZT000476</name>
</gene>
<dbReference type="OrthoDB" id="1640476at2759"/>
<reference evidence="2" key="1">
    <citation type="submission" date="2014-08" db="EMBL/GenBank/DDBJ databases">
        <authorList>
            <person name="Murali S."/>
            <person name="Richards S."/>
            <person name="Bandaranaike D."/>
            <person name="Bellair M."/>
            <person name="Blankenburg K."/>
            <person name="Chao H."/>
            <person name="Dinh H."/>
            <person name="Doddapaneni H."/>
            <person name="Dugan-Rocha S."/>
            <person name="Elkadiri S."/>
            <person name="Gnanaolivu R."/>
            <person name="Hughes D."/>
            <person name="Lee S."/>
            <person name="Li M."/>
            <person name="Ming W."/>
            <person name="Munidasa M."/>
            <person name="Muniz J."/>
            <person name="Nguyen L."/>
            <person name="Osuji N."/>
            <person name="Pu L.-L."/>
            <person name="Puazo M."/>
            <person name="Skinner E."/>
            <person name="Qu C."/>
            <person name="Quiroz J."/>
            <person name="Raj R."/>
            <person name="Weissenberger G."/>
            <person name="Xin Y."/>
            <person name="Zou X."/>
            <person name="Han Y."/>
            <person name="Worley K."/>
            <person name="Muzny D."/>
            <person name="Gibbs R."/>
        </authorList>
    </citation>
    <scope>NUCLEOTIDE SEQUENCE</scope>
    <source>
        <strain evidence="2">HAZT.00-mixed</strain>
        <tissue evidence="2">Whole organism</tissue>
    </source>
</reference>
<proteinExistence type="predicted"/>
<comment type="caution">
    <text evidence="2">The sequence shown here is derived from an EMBL/GenBank/DDBJ whole genome shotgun (WGS) entry which is preliminary data.</text>
</comment>
<protein>
    <recommendedName>
        <fullName evidence="1">DC-UbP/UBTD2 N-terminal domain-containing protein</fullName>
    </recommendedName>
</protein>
<reference evidence="2" key="3">
    <citation type="submission" date="2019-06" db="EMBL/GenBank/DDBJ databases">
        <authorList>
            <person name="Poynton C."/>
            <person name="Hasenbein S."/>
            <person name="Benoit J.B."/>
            <person name="Sepulveda M.S."/>
            <person name="Poelchau M.F."/>
            <person name="Murali S.C."/>
            <person name="Chen S."/>
            <person name="Glastad K.M."/>
            <person name="Werren J.H."/>
            <person name="Vineis J.H."/>
            <person name="Bowen J.L."/>
            <person name="Friedrich M."/>
            <person name="Jones J."/>
            <person name="Robertson H.M."/>
            <person name="Feyereisen R."/>
            <person name="Mechler-Hickson A."/>
            <person name="Mathers N."/>
            <person name="Lee C.E."/>
            <person name="Colbourne J.K."/>
            <person name="Biales A."/>
            <person name="Johnston J.S."/>
            <person name="Wellborn G.A."/>
            <person name="Rosendale A.J."/>
            <person name="Cridge A.G."/>
            <person name="Munoz-Torres M.C."/>
            <person name="Bain P.A."/>
            <person name="Manny A.R."/>
            <person name="Major K.M."/>
            <person name="Lambert F.N."/>
            <person name="Vulpe C.D."/>
            <person name="Tuck P."/>
            <person name="Blalock B.J."/>
            <person name="Lin Y.-Y."/>
            <person name="Smith M.E."/>
            <person name="Ochoa-Acuna H."/>
            <person name="Chen M.-J.M."/>
            <person name="Childers C.P."/>
            <person name="Qu J."/>
            <person name="Dugan S."/>
            <person name="Lee S.L."/>
            <person name="Chao H."/>
            <person name="Dinh H."/>
            <person name="Han Y."/>
            <person name="Doddapaneni H."/>
            <person name="Worley K.C."/>
            <person name="Muzny D.M."/>
            <person name="Gibbs R.A."/>
            <person name="Richards S."/>
        </authorList>
    </citation>
    <scope>NUCLEOTIDE SEQUENCE</scope>
    <source>
        <strain evidence="2">HAZT.00-mixed</strain>
        <tissue evidence="2">Whole organism</tissue>
    </source>
</reference>
<dbReference type="EMBL" id="JQDR03005430">
    <property type="protein sequence ID" value="KAA0201455.1"/>
    <property type="molecule type" value="Genomic_DNA"/>
</dbReference>
<accession>A0A6A0H8V6</accession>
<dbReference type="InterPro" id="IPR038169">
    <property type="entry name" value="DC-UbP/UBTD2_N_sf"/>
</dbReference>
<dbReference type="Proteomes" id="UP000711488">
    <property type="component" value="Unassembled WGS sequence"/>
</dbReference>
<sequence>MRQKEIWDALKAAATAFESEDYGLAQAIVDGANITLPYGGLTDCYDELGTRYQLPVYCLSLPVNVVAAWEKSASLPSGKFLDIEEQEDLGEVRQRWFYGGILLPDRFRINEFNIPHNHVIQSIITDNVW</sequence>
<dbReference type="PANTHER" id="PTHR13609">
    <property type="entry name" value="UBIQUITIN DOMAIN CONTAINING 1 PROTEIN-RELATED"/>
    <property type="match status" value="1"/>
</dbReference>
<name>A0A6A0H8V6_HYAAZ</name>
<reference evidence="2" key="2">
    <citation type="journal article" date="2018" name="Environ. Sci. Technol.">
        <title>The Toxicogenome of Hyalella azteca: A Model for Sediment Ecotoxicology and Evolutionary Toxicology.</title>
        <authorList>
            <person name="Poynton H.C."/>
            <person name="Hasenbein S."/>
            <person name="Benoit J.B."/>
            <person name="Sepulveda M.S."/>
            <person name="Poelchau M.F."/>
            <person name="Hughes D.S.T."/>
            <person name="Murali S.C."/>
            <person name="Chen S."/>
            <person name="Glastad K.M."/>
            <person name="Goodisman M.A.D."/>
            <person name="Werren J.H."/>
            <person name="Vineis J.H."/>
            <person name="Bowen J.L."/>
            <person name="Friedrich M."/>
            <person name="Jones J."/>
            <person name="Robertson H.M."/>
            <person name="Feyereisen R."/>
            <person name="Mechler-Hickson A."/>
            <person name="Mathers N."/>
            <person name="Lee C.E."/>
            <person name="Colbourne J.K."/>
            <person name="Biales A."/>
            <person name="Johnston J.S."/>
            <person name="Wellborn G.A."/>
            <person name="Rosendale A.J."/>
            <person name="Cridge A.G."/>
            <person name="Munoz-Torres M.C."/>
            <person name="Bain P.A."/>
            <person name="Manny A.R."/>
            <person name="Major K.M."/>
            <person name="Lambert F.N."/>
            <person name="Vulpe C.D."/>
            <person name="Tuck P."/>
            <person name="Blalock B.J."/>
            <person name="Lin Y.Y."/>
            <person name="Smith M.E."/>
            <person name="Ochoa-Acuna H."/>
            <person name="Chen M.M."/>
            <person name="Childers C.P."/>
            <person name="Qu J."/>
            <person name="Dugan S."/>
            <person name="Lee S.L."/>
            <person name="Chao H."/>
            <person name="Dinh H."/>
            <person name="Han Y."/>
            <person name="Doddapaneni H."/>
            <person name="Worley K.C."/>
            <person name="Muzny D.M."/>
            <person name="Gibbs R.A."/>
            <person name="Richards S."/>
        </authorList>
    </citation>
    <scope>NUCLEOTIDE SEQUENCE</scope>
    <source>
        <strain evidence="2">HAZT.00-mixed</strain>
        <tissue evidence="2">Whole organism</tissue>
    </source>
</reference>
<dbReference type="Gene3D" id="1.20.225.20">
    <property type="entry name" value="Ub domain-containing protein, DC-UbP/UBTD2, N-terminal domain"/>
    <property type="match status" value="1"/>
</dbReference>
<evidence type="ECO:0000313" key="2">
    <source>
        <dbReference type="EMBL" id="KAA0201455.1"/>
    </source>
</evidence>
<dbReference type="AlphaFoldDB" id="A0A6A0H8V6"/>
<dbReference type="InterPro" id="IPR039869">
    <property type="entry name" value="UBTD1/2"/>
</dbReference>